<accession>A0ABV7ZER6</accession>
<reference evidence="2" key="1">
    <citation type="journal article" date="2019" name="Int. J. Syst. Evol. Microbiol.">
        <title>The Global Catalogue of Microorganisms (GCM) 10K type strain sequencing project: providing services to taxonomists for standard genome sequencing and annotation.</title>
        <authorList>
            <consortium name="The Broad Institute Genomics Platform"/>
            <consortium name="The Broad Institute Genome Sequencing Center for Infectious Disease"/>
            <person name="Wu L."/>
            <person name="Ma J."/>
        </authorList>
    </citation>
    <scope>NUCLEOTIDE SEQUENCE [LARGE SCALE GENOMIC DNA]</scope>
    <source>
        <strain evidence="2">CCTCC AB 2017081</strain>
    </source>
</reference>
<dbReference type="PANTHER" id="PTHR39186:SF1">
    <property type="entry name" value="DUF2071 DOMAIN-CONTAINING PROTEIN"/>
    <property type="match status" value="1"/>
</dbReference>
<evidence type="ECO:0000313" key="1">
    <source>
        <dbReference type="EMBL" id="MFC3835499.1"/>
    </source>
</evidence>
<dbReference type="InterPro" id="IPR023375">
    <property type="entry name" value="ADC_dom_sf"/>
</dbReference>
<dbReference type="RefSeq" id="WP_322474524.1">
    <property type="nucleotide sequence ID" value="NZ_JBHRZG010000024.1"/>
</dbReference>
<protein>
    <submittedName>
        <fullName evidence="1">YqjF family protein</fullName>
    </submittedName>
</protein>
<proteinExistence type="predicted"/>
<dbReference type="Proteomes" id="UP001595803">
    <property type="component" value="Unassembled WGS sequence"/>
</dbReference>
<dbReference type="SUPFAM" id="SSF160104">
    <property type="entry name" value="Acetoacetate decarboxylase-like"/>
    <property type="match status" value="1"/>
</dbReference>
<dbReference type="EMBL" id="JBHRZG010000024">
    <property type="protein sequence ID" value="MFC3835499.1"/>
    <property type="molecule type" value="Genomic_DNA"/>
</dbReference>
<evidence type="ECO:0000313" key="2">
    <source>
        <dbReference type="Proteomes" id="UP001595803"/>
    </source>
</evidence>
<sequence length="233" mass="26068">MTDRPWVLRMTWRDLCFMHWPVRAELLAPTLPRGLTLDTRGGQAWLGVVPFTMTGVAPRGVPDVPGLSAFPELNLRTYVTAGGVGGVWFYSLDAASPVAVRLARALFHLPYFDARMWATTENSITRYASLRTHRNAPEGRFAGAYRPVGDPLSVASGSLEDWLTNRLYLYSADPAGHVYRGRIHHTAWPLRRAEAVIRENTLADRLGVTLTGEPHLLHAQTLDVRAEWVERIT</sequence>
<keyword evidence="2" id="KW-1185">Reference proteome</keyword>
<gene>
    <name evidence="1" type="ORF">ACFOSB_21765</name>
</gene>
<dbReference type="PANTHER" id="PTHR39186">
    <property type="entry name" value="DUF2071 FAMILY PROTEIN"/>
    <property type="match status" value="1"/>
</dbReference>
<comment type="caution">
    <text evidence="1">The sequence shown here is derived from an EMBL/GenBank/DDBJ whole genome shotgun (WGS) entry which is preliminary data.</text>
</comment>
<organism evidence="1 2">
    <name type="scientific">Deinococcus rufus</name>
    <dbReference type="NCBI Taxonomy" id="2136097"/>
    <lineage>
        <taxon>Bacteria</taxon>
        <taxon>Thermotogati</taxon>
        <taxon>Deinococcota</taxon>
        <taxon>Deinococci</taxon>
        <taxon>Deinococcales</taxon>
        <taxon>Deinococcaceae</taxon>
        <taxon>Deinococcus</taxon>
    </lineage>
</organism>
<dbReference type="Pfam" id="PF09844">
    <property type="entry name" value="DUF2071"/>
    <property type="match status" value="1"/>
</dbReference>
<dbReference type="InterPro" id="IPR018644">
    <property type="entry name" value="DUF2071"/>
</dbReference>
<name>A0ABV7ZER6_9DEIO</name>